<evidence type="ECO:0000313" key="2">
    <source>
        <dbReference type="EMBL" id="OVA07432.1"/>
    </source>
</evidence>
<evidence type="ECO:0000313" key="3">
    <source>
        <dbReference type="Proteomes" id="UP000195402"/>
    </source>
</evidence>
<feature type="compositionally biased region" description="Polar residues" evidence="1">
    <location>
        <begin position="187"/>
        <end position="203"/>
    </location>
</feature>
<feature type="compositionally biased region" description="Low complexity" evidence="1">
    <location>
        <begin position="262"/>
        <end position="276"/>
    </location>
</feature>
<proteinExistence type="predicted"/>
<sequence length="513" mass="53802">MTSVGELSPPLLLNVYGQTLGGSNDLWSGAHSCNLFERGKNGESMVGSSFTIYNEGPLTCIHLMLTQSSFSGIKSLIARKRTVVRHEEARISVEEGIDFHLKLLLPAPEDLNEHSPVLYIVDSLFCIPSSYFGNHEARLLHQRHDLNSIWLVLEKSHYEWMHCSMNCTSSGFYGQGQQPEEQQQQQTIAQNPNNEQSSIQATSMQLASGNGIASVNNSLNANAATTTSASTIVGLLHQNSMNSRQENMNNSNSPYVGGNAVQIPSASSSSSLSQPHQPNPSSPFPSTSLPAPNNVPQQTSHSTLPTAAAAAGTDAAQITSVNSPAAANISMQQPTAQSTEAEPNDSQSSVQQIIQEMMMTSQLNGGGSMVGVGSSLGSEMKNINGMSGNSAAINGGNCLVANGNGITTNNSSGISGGGVGGGFGNMMGGGGVGISPTASGIRSVAAAAAAMGHNNSVTLNGRVGMASMMNQDYRNSMSHHQHQELGNRLLSGLGAVNNNNNFNNLQFDWKPSP</sequence>
<feature type="compositionally biased region" description="Polar residues" evidence="1">
    <location>
        <begin position="243"/>
        <end position="254"/>
    </location>
</feature>
<dbReference type="InParanoid" id="A0A200QAC9"/>
<dbReference type="Proteomes" id="UP000195402">
    <property type="component" value="Unassembled WGS sequence"/>
</dbReference>
<feature type="region of interest" description="Disordered" evidence="1">
    <location>
        <begin position="328"/>
        <end position="350"/>
    </location>
</feature>
<organism evidence="2 3">
    <name type="scientific">Macleaya cordata</name>
    <name type="common">Five-seeded plume-poppy</name>
    <name type="synonym">Bocconia cordata</name>
    <dbReference type="NCBI Taxonomy" id="56857"/>
    <lineage>
        <taxon>Eukaryota</taxon>
        <taxon>Viridiplantae</taxon>
        <taxon>Streptophyta</taxon>
        <taxon>Embryophyta</taxon>
        <taxon>Tracheophyta</taxon>
        <taxon>Spermatophyta</taxon>
        <taxon>Magnoliopsida</taxon>
        <taxon>Ranunculales</taxon>
        <taxon>Papaveraceae</taxon>
        <taxon>Papaveroideae</taxon>
        <taxon>Macleaya</taxon>
    </lineage>
</organism>
<accession>A0A200QAC9</accession>
<dbReference type="InterPro" id="IPR029005">
    <property type="entry name" value="LIM-bd/SEUSS"/>
</dbReference>
<feature type="region of interest" description="Disordered" evidence="1">
    <location>
        <begin position="243"/>
        <end position="311"/>
    </location>
</feature>
<name>A0A200QAC9_MACCD</name>
<dbReference type="AlphaFoldDB" id="A0A200QAC9"/>
<feature type="compositionally biased region" description="Polar residues" evidence="1">
    <location>
        <begin position="287"/>
        <end position="298"/>
    </location>
</feature>
<evidence type="ECO:0000256" key="1">
    <source>
        <dbReference type="SAM" id="MobiDB-lite"/>
    </source>
</evidence>
<keyword evidence="3" id="KW-1185">Reference proteome</keyword>
<dbReference type="EMBL" id="MVGT01002549">
    <property type="protein sequence ID" value="OVA07432.1"/>
    <property type="molecule type" value="Genomic_DNA"/>
</dbReference>
<feature type="region of interest" description="Disordered" evidence="1">
    <location>
        <begin position="173"/>
        <end position="203"/>
    </location>
</feature>
<feature type="compositionally biased region" description="Low complexity" evidence="1">
    <location>
        <begin position="175"/>
        <end position="186"/>
    </location>
</feature>
<comment type="caution">
    <text evidence="2">The sequence shown here is derived from an EMBL/GenBank/DDBJ whole genome shotgun (WGS) entry which is preliminary data.</text>
</comment>
<reference evidence="2 3" key="1">
    <citation type="journal article" date="2017" name="Mol. Plant">
        <title>The Genome of Medicinal Plant Macleaya cordata Provides New Insights into Benzylisoquinoline Alkaloids Metabolism.</title>
        <authorList>
            <person name="Liu X."/>
            <person name="Liu Y."/>
            <person name="Huang P."/>
            <person name="Ma Y."/>
            <person name="Qing Z."/>
            <person name="Tang Q."/>
            <person name="Cao H."/>
            <person name="Cheng P."/>
            <person name="Zheng Y."/>
            <person name="Yuan Z."/>
            <person name="Zhou Y."/>
            <person name="Liu J."/>
            <person name="Tang Z."/>
            <person name="Zhuo Y."/>
            <person name="Zhang Y."/>
            <person name="Yu L."/>
            <person name="Huang J."/>
            <person name="Yang P."/>
            <person name="Peng Q."/>
            <person name="Zhang J."/>
            <person name="Jiang W."/>
            <person name="Zhang Z."/>
            <person name="Lin K."/>
            <person name="Ro D.K."/>
            <person name="Chen X."/>
            <person name="Xiong X."/>
            <person name="Shang Y."/>
            <person name="Huang S."/>
            <person name="Zeng J."/>
        </authorList>
    </citation>
    <scope>NUCLEOTIDE SEQUENCE [LARGE SCALE GENOMIC DNA]</scope>
    <source>
        <strain evidence="3">cv. BLH2017</strain>
        <tissue evidence="2">Root</tissue>
    </source>
</reference>
<protein>
    <submittedName>
        <fullName evidence="2">Uncharacterized protein</fullName>
    </submittedName>
</protein>
<gene>
    <name evidence="2" type="ORF">BVC80_8679g3</name>
</gene>
<dbReference type="OrthoDB" id="1828318at2759"/>
<dbReference type="STRING" id="56857.A0A200QAC9"/>
<dbReference type="PANTHER" id="PTHR10378">
    <property type="entry name" value="LIM DOMAIN-BINDING PROTEIN"/>
    <property type="match status" value="1"/>
</dbReference>
<feature type="compositionally biased region" description="Low complexity" evidence="1">
    <location>
        <begin position="299"/>
        <end position="311"/>
    </location>
</feature>